<evidence type="ECO:0000256" key="1">
    <source>
        <dbReference type="SAM" id="Phobius"/>
    </source>
</evidence>
<feature type="transmembrane region" description="Helical" evidence="1">
    <location>
        <begin position="391"/>
        <end position="412"/>
    </location>
</feature>
<proteinExistence type="predicted"/>
<dbReference type="AlphaFoldDB" id="A0A1Y1J9M1"/>
<evidence type="ECO:0000313" key="3">
    <source>
        <dbReference type="Proteomes" id="UP000195521"/>
    </source>
</evidence>
<dbReference type="OMA" id="NVASCYE"/>
<protein>
    <submittedName>
        <fullName evidence="2">Variable surface protein</fullName>
    </submittedName>
</protein>
<keyword evidence="1" id="KW-1133">Transmembrane helix</keyword>
<reference evidence="3" key="1">
    <citation type="submission" date="2017-04" db="EMBL/GenBank/DDBJ databases">
        <title>Plasmodium gonderi genome.</title>
        <authorList>
            <person name="Arisue N."/>
            <person name="Honma H."/>
            <person name="Kawai S."/>
            <person name="Tougan T."/>
            <person name="Tanabe K."/>
            <person name="Horii T."/>
        </authorList>
    </citation>
    <scope>NUCLEOTIDE SEQUENCE [LARGE SCALE GENOMIC DNA]</scope>
    <source>
        <strain evidence="3">ATCC 30045</strain>
    </source>
</reference>
<keyword evidence="1" id="KW-0812">Transmembrane</keyword>
<dbReference type="EMBL" id="BDQF01000002">
    <property type="protein sequence ID" value="GAW79196.1"/>
    <property type="molecule type" value="Genomic_DNA"/>
</dbReference>
<dbReference type="RefSeq" id="XP_028541785.1">
    <property type="nucleotide sequence ID" value="XM_028685984.1"/>
</dbReference>
<dbReference type="Pfam" id="PF05795">
    <property type="entry name" value="Plasmodium_Vir"/>
    <property type="match status" value="1"/>
</dbReference>
<dbReference type="GeneID" id="39745899"/>
<evidence type="ECO:0000313" key="2">
    <source>
        <dbReference type="EMBL" id="GAW79196.1"/>
    </source>
</evidence>
<accession>A0A1Y1J9M1</accession>
<keyword evidence="1" id="KW-0472">Membrane</keyword>
<dbReference type="InterPro" id="IPR008780">
    <property type="entry name" value="Plasmodium_Vir"/>
</dbReference>
<gene>
    <name evidence="2" type="ORF">PGO_021690</name>
</gene>
<organism evidence="2 3">
    <name type="scientific">Plasmodium gonderi</name>
    <dbReference type="NCBI Taxonomy" id="77519"/>
    <lineage>
        <taxon>Eukaryota</taxon>
        <taxon>Sar</taxon>
        <taxon>Alveolata</taxon>
        <taxon>Apicomplexa</taxon>
        <taxon>Aconoidasida</taxon>
        <taxon>Haemosporida</taxon>
        <taxon>Plasmodiidae</taxon>
        <taxon>Plasmodium</taxon>
        <taxon>Plasmodium (Plasmodium)</taxon>
    </lineage>
</organism>
<dbReference type="Proteomes" id="UP000195521">
    <property type="component" value="Unassembled WGS sequence"/>
</dbReference>
<comment type="caution">
    <text evidence="2">The sequence shown here is derived from an EMBL/GenBank/DDBJ whole genome shotgun (WGS) entry which is preliminary data.</text>
</comment>
<dbReference type="OrthoDB" id="387426at2759"/>
<name>A0A1Y1J9M1_PLAGO</name>
<sequence>MRIAFHSNFYFHSQYTCANIMDMLPSYQIYKVLNDENGSTDIKTNSFCNDLSTNKDVIKLCKKVEGNLTRLSEIDELKNKSHNDRCLYFNYWVHGEMRKILKDKNGNRVIEQEFKKLRDKWYHISNNLMKNDFNTNYSTIIEELRNKWGVSSGNNGITNSSRAQISERVYSIKDFSKHEVCLYNSDCTFEQCDDMKSLYDYFKNVDYIKSKINNNKNICSIYSEYVKSIKPLYDKYKENCCYYWFCDYFNCNYDYEVDELLYKLKKCPEGKDINNSENTSSTSENNEFYSRINNGKSLFLNSAFPDNKTGYKYFRCYKKNDNKEDLPNVASCYEVKTNNYEGFEKVFGGENADAKIYRNLMTLRKNKTKEIDTYESMSPEIICNTLFCDPYRIGTLFILIIGLIFTPFGPWLNRVLRKKRIKSEFHEDFRKNSSKHKSHLVNKNRSNKRISIAYESHGKNRK</sequence>
<keyword evidence="3" id="KW-1185">Reference proteome</keyword>